<evidence type="ECO:0000256" key="3">
    <source>
        <dbReference type="ARBA" id="ARBA00022679"/>
    </source>
</evidence>
<dbReference type="CDD" id="cd02440">
    <property type="entry name" value="AdoMet_MTases"/>
    <property type="match status" value="1"/>
</dbReference>
<dbReference type="Pfam" id="PF08241">
    <property type="entry name" value="Methyltransf_11"/>
    <property type="match status" value="1"/>
</dbReference>
<dbReference type="EMBL" id="QWKP01000166">
    <property type="protein sequence ID" value="RHA42717.1"/>
    <property type="molecule type" value="Genomic_DNA"/>
</dbReference>
<feature type="domain" description="Methyltransferase type 11" evidence="4">
    <location>
        <begin position="43"/>
        <end position="132"/>
    </location>
</feature>
<protein>
    <submittedName>
        <fullName evidence="5">Class I SAM-dependent methyltransferase</fullName>
    </submittedName>
</protein>
<evidence type="ECO:0000259" key="4">
    <source>
        <dbReference type="Pfam" id="PF08241"/>
    </source>
</evidence>
<dbReference type="GO" id="GO:0008757">
    <property type="term" value="F:S-adenosylmethionine-dependent methyltransferase activity"/>
    <property type="evidence" value="ECO:0007669"/>
    <property type="project" value="InterPro"/>
</dbReference>
<dbReference type="PANTHER" id="PTHR44942">
    <property type="entry name" value="METHYLTRANSF_11 DOMAIN-CONTAINING PROTEIN"/>
    <property type="match status" value="1"/>
</dbReference>
<dbReference type="SUPFAM" id="SSF53335">
    <property type="entry name" value="S-adenosyl-L-methionine-dependent methyltransferases"/>
    <property type="match status" value="1"/>
</dbReference>
<dbReference type="InterPro" id="IPR051052">
    <property type="entry name" value="Diverse_substrate_MTase"/>
</dbReference>
<dbReference type="InterPro" id="IPR029063">
    <property type="entry name" value="SAM-dependent_MTases_sf"/>
</dbReference>
<accession>A0A413RN30</accession>
<evidence type="ECO:0000256" key="1">
    <source>
        <dbReference type="ARBA" id="ARBA00008361"/>
    </source>
</evidence>
<keyword evidence="2 5" id="KW-0489">Methyltransferase</keyword>
<dbReference type="Gene3D" id="3.40.50.150">
    <property type="entry name" value="Vaccinia Virus protein VP39"/>
    <property type="match status" value="1"/>
</dbReference>
<organism evidence="5 6">
    <name type="scientific">Cellulomonas rhizosphaerae</name>
    <dbReference type="NCBI Taxonomy" id="2293719"/>
    <lineage>
        <taxon>Bacteria</taxon>
        <taxon>Bacillati</taxon>
        <taxon>Actinomycetota</taxon>
        <taxon>Actinomycetes</taxon>
        <taxon>Micrococcales</taxon>
        <taxon>Cellulomonadaceae</taxon>
        <taxon>Cellulomonas</taxon>
    </lineage>
</organism>
<evidence type="ECO:0000313" key="5">
    <source>
        <dbReference type="EMBL" id="RHA42717.1"/>
    </source>
</evidence>
<evidence type="ECO:0000256" key="2">
    <source>
        <dbReference type="ARBA" id="ARBA00022603"/>
    </source>
</evidence>
<proteinExistence type="inferred from homology"/>
<reference evidence="5 6" key="1">
    <citation type="submission" date="2018-08" db="EMBL/GenBank/DDBJ databases">
        <title>Cellulomonas rhizosphaerae sp. nov., a novel actinomycete isolated from soil.</title>
        <authorList>
            <person name="Tian Y."/>
        </authorList>
    </citation>
    <scope>NUCLEOTIDE SEQUENCE [LARGE SCALE GENOMIC DNA]</scope>
    <source>
        <strain evidence="5 6">NEAU-TCZ24</strain>
    </source>
</reference>
<evidence type="ECO:0000313" key="6">
    <source>
        <dbReference type="Proteomes" id="UP000283374"/>
    </source>
</evidence>
<keyword evidence="6" id="KW-1185">Reference proteome</keyword>
<comment type="similarity">
    <text evidence="1">Belongs to the methyltransferase superfamily.</text>
</comment>
<sequence>MTASHGERAGSFEHGAADYAASRPDYPDAAVDWAIPPGARDVLDLAAGTGKLTASLVGSGLDVVAVEPSAAMRAELTRLLPHVRALPGTADATGLPDESVDAVTVAQAWHWFDPATASAEIARVLRPGGRLTVLWNVRDETEPWVAAFGEILHRGDPMPTHYVQPAFGPRLEAVEAGEFRWTQRFRPANLRALAASRSFLLTMTPDEREARLAEVDALVATHPTLAGQDVVDLPHVTRAWRASRR</sequence>
<dbReference type="InterPro" id="IPR013216">
    <property type="entry name" value="Methyltransf_11"/>
</dbReference>
<keyword evidence="3 5" id="KW-0808">Transferase</keyword>
<comment type="caution">
    <text evidence="5">The sequence shown here is derived from an EMBL/GenBank/DDBJ whole genome shotgun (WGS) entry which is preliminary data.</text>
</comment>
<dbReference type="Proteomes" id="UP000283374">
    <property type="component" value="Unassembled WGS sequence"/>
</dbReference>
<dbReference type="AlphaFoldDB" id="A0A413RN30"/>
<dbReference type="GO" id="GO:0032259">
    <property type="term" value="P:methylation"/>
    <property type="evidence" value="ECO:0007669"/>
    <property type="project" value="UniProtKB-KW"/>
</dbReference>
<gene>
    <name evidence="5" type="ORF">D1825_06755</name>
</gene>
<dbReference type="PANTHER" id="PTHR44942:SF4">
    <property type="entry name" value="METHYLTRANSFERASE TYPE 11 DOMAIN-CONTAINING PROTEIN"/>
    <property type="match status" value="1"/>
</dbReference>
<dbReference type="OrthoDB" id="9797252at2"/>
<name>A0A413RN30_9CELL</name>
<dbReference type="RefSeq" id="WP_118766679.1">
    <property type="nucleotide sequence ID" value="NZ_QWKP01000166.1"/>
</dbReference>